<evidence type="ECO:0000256" key="7">
    <source>
        <dbReference type="ARBA" id="ARBA00022898"/>
    </source>
</evidence>
<dbReference type="FunFam" id="3.40.50.1100:FF:000006">
    <property type="entry name" value="Cysteine synthase"/>
    <property type="match status" value="1"/>
</dbReference>
<evidence type="ECO:0000313" key="14">
    <source>
        <dbReference type="EMBL" id="PHH43682.1"/>
    </source>
</evidence>
<dbReference type="EC" id="2.5.1.47" evidence="4 12"/>
<dbReference type="GO" id="GO:0006535">
    <property type="term" value="P:cysteine biosynthetic process from serine"/>
    <property type="evidence" value="ECO:0007669"/>
    <property type="project" value="UniProtKB-UniRule"/>
</dbReference>
<sequence length="320" mass="34182">MPLYESILDTIGRTPIVKLQRLAPEHVSIYVKVESFNPGGSVKDRLALAVVLDAEARGLLKPGDTIAECTSGNVGIALAMVAAARGYNFVAIMSDSYSIERRKLIRAYGGKVLLFPAHLGSSGGNQIADELAQKFGWFRSRQFDNPANPSYHRETTATEILGDFAGKRLDYFVTGFGTSGTLTGVGQMLRVARPAVQIVAAEPENAALLSGGTWGVHQIQGLAPNFTPTIMDKTVIDKVLTVNEYEARDTSQRLAREEGIFVGISSGASVAAALKVAETAAAGSVLLAMLPDTGERYLSTFLMDGIAEGSDDDWLQSLEP</sequence>
<dbReference type="InterPro" id="IPR005859">
    <property type="entry name" value="CysK"/>
</dbReference>
<evidence type="ECO:0000259" key="13">
    <source>
        <dbReference type="Pfam" id="PF00291"/>
    </source>
</evidence>
<evidence type="ECO:0000256" key="10">
    <source>
        <dbReference type="PIRSR" id="PIRSR605856-50"/>
    </source>
</evidence>
<keyword evidence="5 12" id="KW-0028">Amino-acid biosynthesis</keyword>
<dbReference type="InterPro" id="IPR050214">
    <property type="entry name" value="Cys_Synth/Cystath_Beta-Synth"/>
</dbReference>
<reference evidence="15" key="1">
    <citation type="submission" date="2017-10" db="EMBL/GenBank/DDBJ databases">
        <title>FDA dAtabase for Regulatory Grade micrObial Sequences (FDA-ARGOS): Supporting development and validation of Infectious Disease Dx tests.</title>
        <authorList>
            <person name="Goldberg B."/>
            <person name="Campos J."/>
            <person name="Tallon L."/>
            <person name="Sadzewicz L."/>
            <person name="Ott S."/>
            <person name="Zhao X."/>
            <person name="Nagaraj S."/>
            <person name="Vavikolanu K."/>
            <person name="Aluvathingal J."/>
            <person name="Nadendla S."/>
            <person name="Geyer C."/>
            <person name="Sichtig H."/>
        </authorList>
    </citation>
    <scope>NUCLEOTIDE SEQUENCE [LARGE SCALE GENOMIC DNA]</scope>
    <source>
        <strain evidence="15">FDAARGOS_376</strain>
    </source>
</reference>
<dbReference type="InterPro" id="IPR036052">
    <property type="entry name" value="TrpB-like_PALP_sf"/>
</dbReference>
<dbReference type="InterPro" id="IPR001216">
    <property type="entry name" value="P-phosphate_BS"/>
</dbReference>
<protein>
    <recommendedName>
        <fullName evidence="4 12">Cysteine synthase</fullName>
        <ecNumber evidence="4 12">2.5.1.47</ecNumber>
    </recommendedName>
</protein>
<evidence type="ECO:0000256" key="9">
    <source>
        <dbReference type="ARBA" id="ARBA00047931"/>
    </source>
</evidence>
<dbReference type="InterPro" id="IPR001926">
    <property type="entry name" value="TrpB-like_PALP"/>
</dbReference>
<feature type="modified residue" description="N6-(pyridoxal phosphate)lysine" evidence="11">
    <location>
        <position position="43"/>
    </location>
</feature>
<evidence type="ECO:0000256" key="11">
    <source>
        <dbReference type="PIRSR" id="PIRSR605856-51"/>
    </source>
</evidence>
<evidence type="ECO:0000313" key="15">
    <source>
        <dbReference type="Proteomes" id="UP000222460"/>
    </source>
</evidence>
<name>A0A2C5WG32_PSEPU</name>
<evidence type="ECO:0000256" key="4">
    <source>
        <dbReference type="ARBA" id="ARBA00012681"/>
    </source>
</evidence>
<accession>A0A2C5WG32</accession>
<dbReference type="NCBIfam" id="TIGR01136">
    <property type="entry name" value="cysKM"/>
    <property type="match status" value="1"/>
</dbReference>
<evidence type="ECO:0000256" key="3">
    <source>
        <dbReference type="ARBA" id="ARBA00007103"/>
    </source>
</evidence>
<evidence type="ECO:0000256" key="12">
    <source>
        <dbReference type="RuleBase" id="RU003985"/>
    </source>
</evidence>
<proteinExistence type="inferred from homology"/>
<dbReference type="SUPFAM" id="SSF53686">
    <property type="entry name" value="Tryptophan synthase beta subunit-like PLP-dependent enzymes"/>
    <property type="match status" value="1"/>
</dbReference>
<organism evidence="14 15">
    <name type="scientific">Pseudomonas putida</name>
    <name type="common">Arthrobacter siderocapsulatus</name>
    <dbReference type="NCBI Taxonomy" id="303"/>
    <lineage>
        <taxon>Bacteria</taxon>
        <taxon>Pseudomonadati</taxon>
        <taxon>Pseudomonadota</taxon>
        <taxon>Gammaproteobacteria</taxon>
        <taxon>Pseudomonadales</taxon>
        <taxon>Pseudomonadaceae</taxon>
        <taxon>Pseudomonas</taxon>
    </lineage>
</organism>
<dbReference type="UniPathway" id="UPA00136">
    <property type="reaction ID" value="UER00200"/>
</dbReference>
<evidence type="ECO:0000256" key="5">
    <source>
        <dbReference type="ARBA" id="ARBA00022605"/>
    </source>
</evidence>
<keyword evidence="8 12" id="KW-0198">Cysteine biosynthesis</keyword>
<evidence type="ECO:0000256" key="8">
    <source>
        <dbReference type="ARBA" id="ARBA00023192"/>
    </source>
</evidence>
<gene>
    <name evidence="14" type="primary">cysK</name>
    <name evidence="14" type="ORF">CRX57_26860</name>
</gene>
<evidence type="ECO:0000256" key="2">
    <source>
        <dbReference type="ARBA" id="ARBA00004962"/>
    </source>
</evidence>
<dbReference type="Gene3D" id="3.40.50.1100">
    <property type="match status" value="2"/>
</dbReference>
<comment type="similarity">
    <text evidence="3 12">Belongs to the cysteine synthase/cystathionine beta-synthase family.</text>
</comment>
<dbReference type="CDD" id="cd01561">
    <property type="entry name" value="CBS_like"/>
    <property type="match status" value="1"/>
</dbReference>
<evidence type="ECO:0000256" key="1">
    <source>
        <dbReference type="ARBA" id="ARBA00001933"/>
    </source>
</evidence>
<dbReference type="Proteomes" id="UP000222460">
    <property type="component" value="Unassembled WGS sequence"/>
</dbReference>
<comment type="cofactor">
    <cofactor evidence="1 10 12">
        <name>pyridoxal 5'-phosphate</name>
        <dbReference type="ChEBI" id="CHEBI:597326"/>
    </cofactor>
</comment>
<comment type="pathway">
    <text evidence="2">Amino-acid biosynthesis; L-cysteine biosynthesis; L-cysteine from L-serine: step 2/2.</text>
</comment>
<feature type="domain" description="Tryptophan synthase beta chain-like PALP" evidence="13">
    <location>
        <begin position="8"/>
        <end position="291"/>
    </location>
</feature>
<keyword evidence="6 12" id="KW-0808">Transferase</keyword>
<dbReference type="GO" id="GO:0004124">
    <property type="term" value="F:cysteine synthase activity"/>
    <property type="evidence" value="ECO:0007669"/>
    <property type="project" value="UniProtKB-UniRule"/>
</dbReference>
<dbReference type="InterPro" id="IPR005856">
    <property type="entry name" value="Cys_synth"/>
</dbReference>
<dbReference type="RefSeq" id="WP_027614693.1">
    <property type="nucleotide sequence ID" value="NZ_CP083988.1"/>
</dbReference>
<dbReference type="NCBIfam" id="TIGR01139">
    <property type="entry name" value="cysK"/>
    <property type="match status" value="1"/>
</dbReference>
<comment type="catalytic activity">
    <reaction evidence="9 12">
        <text>O-acetyl-L-serine + hydrogen sulfide = L-cysteine + acetate</text>
        <dbReference type="Rhea" id="RHEA:14829"/>
        <dbReference type="ChEBI" id="CHEBI:29919"/>
        <dbReference type="ChEBI" id="CHEBI:30089"/>
        <dbReference type="ChEBI" id="CHEBI:35235"/>
        <dbReference type="ChEBI" id="CHEBI:58340"/>
        <dbReference type="EC" id="2.5.1.47"/>
    </reaction>
</comment>
<dbReference type="AlphaFoldDB" id="A0A2C5WG32"/>
<feature type="binding site" evidence="10">
    <location>
        <position position="265"/>
    </location>
    <ligand>
        <name>pyridoxal 5'-phosphate</name>
        <dbReference type="ChEBI" id="CHEBI:597326"/>
    </ligand>
</feature>
<dbReference type="PROSITE" id="PS00901">
    <property type="entry name" value="CYS_SYNTHASE"/>
    <property type="match status" value="1"/>
</dbReference>
<keyword evidence="7 10" id="KW-0663">Pyridoxal phosphate</keyword>
<evidence type="ECO:0000256" key="6">
    <source>
        <dbReference type="ARBA" id="ARBA00022679"/>
    </source>
</evidence>
<dbReference type="Pfam" id="PF00291">
    <property type="entry name" value="PALP"/>
    <property type="match status" value="1"/>
</dbReference>
<dbReference type="EMBL" id="PDKZ01000002">
    <property type="protein sequence ID" value="PHH43682.1"/>
    <property type="molecule type" value="Genomic_DNA"/>
</dbReference>
<feature type="binding site" evidence="10">
    <location>
        <begin position="177"/>
        <end position="181"/>
    </location>
    <ligand>
        <name>pyridoxal 5'-phosphate</name>
        <dbReference type="ChEBI" id="CHEBI:597326"/>
    </ligand>
</feature>
<feature type="binding site" evidence="10">
    <location>
        <position position="73"/>
    </location>
    <ligand>
        <name>pyridoxal 5'-phosphate</name>
        <dbReference type="ChEBI" id="CHEBI:597326"/>
    </ligand>
</feature>
<comment type="caution">
    <text evidence="14">The sequence shown here is derived from an EMBL/GenBank/DDBJ whole genome shotgun (WGS) entry which is preliminary data.</text>
</comment>
<dbReference type="PANTHER" id="PTHR10314">
    <property type="entry name" value="CYSTATHIONINE BETA-SYNTHASE"/>
    <property type="match status" value="1"/>
</dbReference>